<protein>
    <recommendedName>
        <fullName evidence="3">biotin--[biotin carboxyl-carrier protein] ligase</fullName>
        <ecNumber evidence="3">6.3.4.15</ecNumber>
    </recommendedName>
</protein>
<dbReference type="PANTHER" id="PTHR12835:SF5">
    <property type="entry name" value="BIOTIN--PROTEIN LIGASE"/>
    <property type="match status" value="1"/>
</dbReference>
<dbReference type="SUPFAM" id="SSF55681">
    <property type="entry name" value="Class II aaRS and biotin synthetases"/>
    <property type="match status" value="1"/>
</dbReference>
<dbReference type="EC" id="6.3.4.15" evidence="3"/>
<proteinExistence type="predicted"/>
<feature type="domain" description="BPL/LPL catalytic" evidence="5">
    <location>
        <begin position="58"/>
        <end position="137"/>
    </location>
</feature>
<sequence>MTSGAPWADLSRPPLRTVPLRGALVVPAGPLGRIEVEETLGSTSTALAERATADPGVWPDLSVLVAEHQDAGRGRRGRTFTTAPRAALTASVLLRAPAGSAPRLPWLPLLAGLAVVEELRRRAGVQAVLKWPNDVLLPASPGPRADDPRVVGDGHVGGDAAAPAKVCGVLAEVLPPPAGSAATSGPVVVLGLGLNVDARVDELPTGATSLRLAGAATTDRDVLLRSVLRRFVDLYGRWRDLAAEDGAPGAVPGRDLAALTDPVREVCSTLGRRVRVELPGGEVLVGRAEAVDATGALVVRTGGGARLVTAGDVVHLRTVDGGGDGAACAALAR</sequence>
<dbReference type="CDD" id="cd16442">
    <property type="entry name" value="BPL"/>
    <property type="match status" value="1"/>
</dbReference>
<evidence type="ECO:0000256" key="2">
    <source>
        <dbReference type="ARBA" id="ARBA00023267"/>
    </source>
</evidence>
<evidence type="ECO:0000259" key="5">
    <source>
        <dbReference type="Pfam" id="PF03099"/>
    </source>
</evidence>
<organism evidence="6 7">
    <name type="scientific">Pseudokineococcus basanitobsidens</name>
    <dbReference type="NCBI Taxonomy" id="1926649"/>
    <lineage>
        <taxon>Bacteria</taxon>
        <taxon>Bacillati</taxon>
        <taxon>Actinomycetota</taxon>
        <taxon>Actinomycetes</taxon>
        <taxon>Kineosporiales</taxon>
        <taxon>Kineosporiaceae</taxon>
        <taxon>Pseudokineococcus</taxon>
    </lineage>
</organism>
<keyword evidence="1 6" id="KW-0436">Ligase</keyword>
<feature type="domain" description="Biotin protein ligase C-terminal" evidence="4">
    <location>
        <begin position="269"/>
        <end position="315"/>
    </location>
</feature>
<reference evidence="6 7" key="1">
    <citation type="journal article" date="2017" name="Int. J. Syst. Evol. Microbiol.">
        <title>Pseudokineococcus basanitobsidens sp. nov., isolated from volcanic rock.</title>
        <authorList>
            <person name="Lee D.W."/>
            <person name="Park M.Y."/>
            <person name="Kim J.J."/>
            <person name="Kim B.S."/>
        </authorList>
    </citation>
    <scope>NUCLEOTIDE SEQUENCE [LARGE SCALE GENOMIC DNA]</scope>
    <source>
        <strain evidence="6 7">DSM 103726</strain>
    </source>
</reference>
<dbReference type="Pfam" id="PF03099">
    <property type="entry name" value="BPL_LplA_LipB"/>
    <property type="match status" value="1"/>
</dbReference>
<dbReference type="InterPro" id="IPR003142">
    <property type="entry name" value="BPL_C"/>
</dbReference>
<evidence type="ECO:0000256" key="1">
    <source>
        <dbReference type="ARBA" id="ARBA00022598"/>
    </source>
</evidence>
<evidence type="ECO:0000313" key="6">
    <source>
        <dbReference type="EMBL" id="MEJ5945837.1"/>
    </source>
</evidence>
<dbReference type="InterPro" id="IPR045864">
    <property type="entry name" value="aa-tRNA-synth_II/BPL/LPL"/>
</dbReference>
<dbReference type="Proteomes" id="UP001387100">
    <property type="component" value="Unassembled WGS sequence"/>
</dbReference>
<evidence type="ECO:0000259" key="4">
    <source>
        <dbReference type="Pfam" id="PF02237"/>
    </source>
</evidence>
<dbReference type="PANTHER" id="PTHR12835">
    <property type="entry name" value="BIOTIN PROTEIN LIGASE"/>
    <property type="match status" value="1"/>
</dbReference>
<dbReference type="Gene3D" id="3.30.930.10">
    <property type="entry name" value="Bira Bifunctional Protein, Domain 2"/>
    <property type="match status" value="1"/>
</dbReference>
<dbReference type="GO" id="GO:0004077">
    <property type="term" value="F:biotin--[biotin carboxyl-carrier protein] ligase activity"/>
    <property type="evidence" value="ECO:0007669"/>
    <property type="project" value="UniProtKB-EC"/>
</dbReference>
<evidence type="ECO:0000256" key="3">
    <source>
        <dbReference type="ARBA" id="ARBA00024227"/>
    </source>
</evidence>
<dbReference type="RefSeq" id="WP_339575222.1">
    <property type="nucleotide sequence ID" value="NZ_JBBIAA010000012.1"/>
</dbReference>
<dbReference type="InterPro" id="IPR004143">
    <property type="entry name" value="BPL_LPL_catalytic"/>
</dbReference>
<dbReference type="Gene3D" id="2.30.30.100">
    <property type="match status" value="1"/>
</dbReference>
<evidence type="ECO:0000313" key="7">
    <source>
        <dbReference type="Proteomes" id="UP001387100"/>
    </source>
</evidence>
<dbReference type="NCBIfam" id="TIGR00121">
    <property type="entry name" value="birA_ligase"/>
    <property type="match status" value="1"/>
</dbReference>
<keyword evidence="7" id="KW-1185">Reference proteome</keyword>
<comment type="caution">
    <text evidence="6">The sequence shown here is derived from an EMBL/GenBank/DDBJ whole genome shotgun (WGS) entry which is preliminary data.</text>
</comment>
<name>A0ABU8RL56_9ACTN</name>
<dbReference type="EMBL" id="JBBIAA010000012">
    <property type="protein sequence ID" value="MEJ5945837.1"/>
    <property type="molecule type" value="Genomic_DNA"/>
</dbReference>
<dbReference type="InterPro" id="IPR004408">
    <property type="entry name" value="Biotin_CoA_COase_ligase"/>
</dbReference>
<dbReference type="Pfam" id="PF02237">
    <property type="entry name" value="BPL_C"/>
    <property type="match status" value="1"/>
</dbReference>
<keyword evidence="2" id="KW-0092">Biotin</keyword>
<gene>
    <name evidence="6" type="ORF">WDZ17_11090</name>
</gene>
<accession>A0ABU8RL56</accession>